<proteinExistence type="predicted"/>
<evidence type="ECO:0008006" key="3">
    <source>
        <dbReference type="Google" id="ProtNLM"/>
    </source>
</evidence>
<evidence type="ECO:0000313" key="1">
    <source>
        <dbReference type="EMBL" id="AFZ10678.1"/>
    </source>
</evidence>
<gene>
    <name evidence="1" type="ORF">Osc7112_6543</name>
</gene>
<dbReference type="KEGG" id="oni:Osc7112_6543"/>
<dbReference type="InterPro" id="IPR036736">
    <property type="entry name" value="ACP-like_sf"/>
</dbReference>
<name>K9VRG1_9CYAN</name>
<accession>K9VRG1</accession>
<dbReference type="EMBL" id="CP003616">
    <property type="protein sequence ID" value="AFZ10678.1"/>
    <property type="molecule type" value="Genomic_DNA"/>
</dbReference>
<keyword evidence="2" id="KW-1185">Reference proteome</keyword>
<keyword evidence="1" id="KW-0614">Plasmid</keyword>
<dbReference type="AlphaFoldDB" id="K9VRG1"/>
<dbReference type="Gene3D" id="1.10.1200.10">
    <property type="entry name" value="ACP-like"/>
    <property type="match status" value="1"/>
</dbReference>
<geneLocation type="plasmid" evidence="1 2">
    <name>pOSC7112.02</name>
</geneLocation>
<organism evidence="1 2">
    <name type="scientific">Phormidium nigroviride PCC 7112</name>
    <dbReference type="NCBI Taxonomy" id="179408"/>
    <lineage>
        <taxon>Bacteria</taxon>
        <taxon>Bacillati</taxon>
        <taxon>Cyanobacteriota</taxon>
        <taxon>Cyanophyceae</taxon>
        <taxon>Oscillatoriophycideae</taxon>
        <taxon>Oscillatoriales</taxon>
        <taxon>Oscillatoriaceae</taxon>
        <taxon>Phormidium</taxon>
    </lineage>
</organism>
<dbReference type="SUPFAM" id="SSF47336">
    <property type="entry name" value="ACP-like"/>
    <property type="match status" value="1"/>
</dbReference>
<dbReference type="RefSeq" id="WP_015179654.1">
    <property type="nucleotide sequence ID" value="NC_019730.1"/>
</dbReference>
<dbReference type="OrthoDB" id="9865423at2"/>
<dbReference type="HOGENOM" id="CLU_2524357_0_0_3"/>
<reference evidence="1 2" key="1">
    <citation type="submission" date="2012-05" db="EMBL/GenBank/DDBJ databases">
        <title>Finished plasmid 2 of genome of Oscillatoria sp. PCC 7112.</title>
        <authorList>
            <consortium name="US DOE Joint Genome Institute"/>
            <person name="Gugger M."/>
            <person name="Coursin T."/>
            <person name="Rippka R."/>
            <person name="Tandeau De Marsac N."/>
            <person name="Huntemann M."/>
            <person name="Wei C.-L."/>
            <person name="Han J."/>
            <person name="Detter J.C."/>
            <person name="Han C."/>
            <person name="Tapia R."/>
            <person name="Davenport K."/>
            <person name="Daligault H."/>
            <person name="Erkkila T."/>
            <person name="Gu W."/>
            <person name="Munk A.C.C."/>
            <person name="Teshima H."/>
            <person name="Xu Y."/>
            <person name="Chain P."/>
            <person name="Chen A."/>
            <person name="Krypides N."/>
            <person name="Mavromatis K."/>
            <person name="Markowitz V."/>
            <person name="Szeto E."/>
            <person name="Ivanova N."/>
            <person name="Mikhailova N."/>
            <person name="Ovchinnikova G."/>
            <person name="Pagani I."/>
            <person name="Pati A."/>
            <person name="Goodwin L."/>
            <person name="Peters L."/>
            <person name="Pitluck S."/>
            <person name="Woyke T."/>
            <person name="Kerfeld C."/>
        </authorList>
    </citation>
    <scope>NUCLEOTIDE SEQUENCE [LARGE SCALE GENOMIC DNA]</scope>
    <source>
        <strain evidence="1 2">PCC 7112</strain>
        <plasmid evidence="1 2">pOSC7112.02</plasmid>
    </source>
</reference>
<sequence>MQSHESQDIERSVCELLKDIVGSQRQLCLRHRLVKDLKIDSDVLSFEFAIPLQEKLKIDVPDDEWLNVYTIEDAINLLKRYQSK</sequence>
<dbReference type="Proteomes" id="UP000010478">
    <property type="component" value="Plasmid pOSC7112.02"/>
</dbReference>
<evidence type="ECO:0000313" key="2">
    <source>
        <dbReference type="Proteomes" id="UP000010478"/>
    </source>
</evidence>
<protein>
    <recommendedName>
        <fullName evidence="3">Acyl carrier protein</fullName>
    </recommendedName>
</protein>